<keyword evidence="2" id="KW-0805">Transcription regulation</keyword>
<dbReference type="OrthoDB" id="39175at2759"/>
<dbReference type="Gene3D" id="4.10.240.10">
    <property type="entry name" value="Zn(2)-C6 fungal-type DNA-binding domain"/>
    <property type="match status" value="1"/>
</dbReference>
<dbReference type="InterPro" id="IPR036864">
    <property type="entry name" value="Zn2-C6_fun-type_DNA-bd_sf"/>
</dbReference>
<dbReference type="Pfam" id="PF00172">
    <property type="entry name" value="Zn_clus"/>
    <property type="match status" value="1"/>
</dbReference>
<dbReference type="GO" id="GO:0000981">
    <property type="term" value="F:DNA-binding transcription factor activity, RNA polymerase II-specific"/>
    <property type="evidence" value="ECO:0007669"/>
    <property type="project" value="InterPro"/>
</dbReference>
<keyword evidence="5" id="KW-0539">Nucleus</keyword>
<dbReference type="PROSITE" id="PS00463">
    <property type="entry name" value="ZN2_CY6_FUNGAL_1"/>
    <property type="match status" value="1"/>
</dbReference>
<dbReference type="GO" id="GO:0045944">
    <property type="term" value="P:positive regulation of transcription by RNA polymerase II"/>
    <property type="evidence" value="ECO:0007669"/>
    <property type="project" value="TreeGrafter"/>
</dbReference>
<dbReference type="SUPFAM" id="SSF57701">
    <property type="entry name" value="Zn2/Cys6 DNA-binding domain"/>
    <property type="match status" value="1"/>
</dbReference>
<reference evidence="7 8" key="1">
    <citation type="submission" date="2019-04" db="EMBL/GenBank/DDBJ databases">
        <title>Friends and foes A comparative genomics study of 23 Aspergillus species from section Flavi.</title>
        <authorList>
            <consortium name="DOE Joint Genome Institute"/>
            <person name="Kjaerbolling I."/>
            <person name="Vesth T."/>
            <person name="Frisvad J.C."/>
            <person name="Nybo J.L."/>
            <person name="Theobald S."/>
            <person name="Kildgaard S."/>
            <person name="Isbrandt T."/>
            <person name="Kuo A."/>
            <person name="Sato A."/>
            <person name="Lyhne E.K."/>
            <person name="Kogle M.E."/>
            <person name="Wiebenga A."/>
            <person name="Kun R.S."/>
            <person name="Lubbers R.J."/>
            <person name="Makela M.R."/>
            <person name="Barry K."/>
            <person name="Chovatia M."/>
            <person name="Clum A."/>
            <person name="Daum C."/>
            <person name="Haridas S."/>
            <person name="He G."/>
            <person name="LaButti K."/>
            <person name="Lipzen A."/>
            <person name="Mondo S."/>
            <person name="Riley R."/>
            <person name="Salamov A."/>
            <person name="Simmons B.A."/>
            <person name="Magnuson J.K."/>
            <person name="Henrissat B."/>
            <person name="Mortensen U.H."/>
            <person name="Larsen T.O."/>
            <person name="Devries R.P."/>
            <person name="Grigoriev I.V."/>
            <person name="Machida M."/>
            <person name="Baker S.E."/>
            <person name="Andersen M.R."/>
        </authorList>
    </citation>
    <scope>NUCLEOTIDE SEQUENCE [LARGE SCALE GENOMIC DNA]</scope>
    <source>
        <strain evidence="7 8">IBT 18842</strain>
    </source>
</reference>
<dbReference type="GO" id="GO:0008270">
    <property type="term" value="F:zinc ion binding"/>
    <property type="evidence" value="ECO:0007669"/>
    <property type="project" value="InterPro"/>
</dbReference>
<keyword evidence="3" id="KW-0238">DNA-binding</keyword>
<evidence type="ECO:0000256" key="2">
    <source>
        <dbReference type="ARBA" id="ARBA00023015"/>
    </source>
</evidence>
<dbReference type="InterPro" id="IPR001138">
    <property type="entry name" value="Zn2Cys6_DnaBD"/>
</dbReference>
<dbReference type="PANTHER" id="PTHR37534:SF44">
    <property type="entry name" value="ZN(II)2CYS6 TRANSCRIPTION FACTOR (EUROFUNG)"/>
    <property type="match status" value="1"/>
</dbReference>
<evidence type="ECO:0000256" key="4">
    <source>
        <dbReference type="ARBA" id="ARBA00023163"/>
    </source>
</evidence>
<name>A0A5N6TRH6_ASPAV</name>
<dbReference type="GO" id="GO:0000976">
    <property type="term" value="F:transcription cis-regulatory region binding"/>
    <property type="evidence" value="ECO:0007669"/>
    <property type="project" value="TreeGrafter"/>
</dbReference>
<evidence type="ECO:0000313" key="7">
    <source>
        <dbReference type="EMBL" id="KAE8148731.1"/>
    </source>
</evidence>
<keyword evidence="4" id="KW-0804">Transcription</keyword>
<accession>A0A5N6TRH6</accession>
<keyword evidence="8" id="KW-1185">Reference proteome</keyword>
<dbReference type="AlphaFoldDB" id="A0A5N6TRH6"/>
<dbReference type="Pfam" id="PF11951">
    <property type="entry name" value="Fungal_trans_2"/>
    <property type="match status" value="1"/>
</dbReference>
<dbReference type="InterPro" id="IPR021858">
    <property type="entry name" value="Fun_TF"/>
</dbReference>
<dbReference type="Proteomes" id="UP000325780">
    <property type="component" value="Unassembled WGS sequence"/>
</dbReference>
<dbReference type="SMART" id="SM00066">
    <property type="entry name" value="GAL4"/>
    <property type="match status" value="1"/>
</dbReference>
<feature type="domain" description="Zn(2)-C6 fungal-type" evidence="6">
    <location>
        <begin position="17"/>
        <end position="45"/>
    </location>
</feature>
<sequence length="637" mass="70769">MSGKGPIPRNRLKSRSGCTRCKQRKIKCDESSPQCSQCTRRGYNCPGYKHPLKWSSKYEVRSCSNEPTVEPVEQRHDKWKARSLLPAAPTWLKEKEAAHPTSSVLVAGSTDHLTANGSAVPAEEGTSDIFFSISTSVPDPDVDFPGAGISQGEDPSHEDSVSLLMQWSDPKFPLTSLYEDDDTRICRHFFTHVCHINSCFDSHRNPLRVELGSMMSSHPVIYNCVLSMSAAHLSAKPSESAMSTVALDYKTKAISCLTGVIIKAGGEEKFEGDRPSSENLTEALLASILLGMTDAWHTPSQLGITHLHGARILFKRWIQTLPDPTTFRLIGFISGIMAYWEAIASFLIDQSVDTIAYLDQLHNQTETTPIHPNPWSGICTAVFIYLSKAGTLSRQRSLLRHLSITGSNIEIHQQLHTSLIAHARRVEAAVLNYKVPSLDQIADTDDLLTPPSHLQQSAQIYRLSTLLELYRNYPELLGDAHPPNNADRHLALATAILSIIQTIPRTSGITCLLTIPLLIAGSTLQFITCDVLNSSTNKSPIIQPSEINGYSWDTLATELLRLPSQETTRLYWRRVARERLRAVYDYVGMAVVSRALEILEKVWDRAGLRAVMGESGREGFVQWTEVMVEEKLETILG</sequence>
<dbReference type="EMBL" id="ML742148">
    <property type="protein sequence ID" value="KAE8148731.1"/>
    <property type="molecule type" value="Genomic_DNA"/>
</dbReference>
<gene>
    <name evidence="7" type="ORF">BDV25DRAFT_12286</name>
</gene>
<proteinExistence type="predicted"/>
<dbReference type="PANTHER" id="PTHR37534">
    <property type="entry name" value="TRANSCRIPTIONAL ACTIVATOR PROTEIN UGA3"/>
    <property type="match status" value="1"/>
</dbReference>
<dbReference type="CDD" id="cd00067">
    <property type="entry name" value="GAL4"/>
    <property type="match status" value="1"/>
</dbReference>
<organism evidence="7 8">
    <name type="scientific">Aspergillus avenaceus</name>
    <dbReference type="NCBI Taxonomy" id="36643"/>
    <lineage>
        <taxon>Eukaryota</taxon>
        <taxon>Fungi</taxon>
        <taxon>Dikarya</taxon>
        <taxon>Ascomycota</taxon>
        <taxon>Pezizomycotina</taxon>
        <taxon>Eurotiomycetes</taxon>
        <taxon>Eurotiomycetidae</taxon>
        <taxon>Eurotiales</taxon>
        <taxon>Aspergillaceae</taxon>
        <taxon>Aspergillus</taxon>
        <taxon>Aspergillus subgen. Circumdati</taxon>
    </lineage>
</organism>
<comment type="subcellular location">
    <subcellularLocation>
        <location evidence="1">Nucleus</location>
    </subcellularLocation>
</comment>
<evidence type="ECO:0000313" key="8">
    <source>
        <dbReference type="Proteomes" id="UP000325780"/>
    </source>
</evidence>
<protein>
    <submittedName>
        <fullName evidence="7">Fungal-specific transcription factor domain-containing protein</fullName>
    </submittedName>
</protein>
<dbReference type="PROSITE" id="PS50048">
    <property type="entry name" value="ZN2_CY6_FUNGAL_2"/>
    <property type="match status" value="1"/>
</dbReference>
<evidence type="ECO:0000256" key="5">
    <source>
        <dbReference type="ARBA" id="ARBA00023242"/>
    </source>
</evidence>
<evidence type="ECO:0000256" key="3">
    <source>
        <dbReference type="ARBA" id="ARBA00023125"/>
    </source>
</evidence>
<evidence type="ECO:0000259" key="6">
    <source>
        <dbReference type="PROSITE" id="PS50048"/>
    </source>
</evidence>
<evidence type="ECO:0000256" key="1">
    <source>
        <dbReference type="ARBA" id="ARBA00004123"/>
    </source>
</evidence>
<dbReference type="GO" id="GO:0005634">
    <property type="term" value="C:nucleus"/>
    <property type="evidence" value="ECO:0007669"/>
    <property type="project" value="UniProtKB-SubCell"/>
</dbReference>